<comment type="similarity">
    <text evidence="3">Belongs to the peptidase M1 family.</text>
</comment>
<organism evidence="17 18">
    <name type="scientific">Sphingomonas limnosediminicola</name>
    <dbReference type="NCBI Taxonomy" id="940133"/>
    <lineage>
        <taxon>Bacteria</taxon>
        <taxon>Pseudomonadati</taxon>
        <taxon>Pseudomonadota</taxon>
        <taxon>Alphaproteobacteria</taxon>
        <taxon>Sphingomonadales</taxon>
        <taxon>Sphingomonadaceae</taxon>
        <taxon>Sphingomonas</taxon>
    </lineage>
</organism>
<dbReference type="EC" id="3.4.11.2" evidence="4 12"/>
<keyword evidence="8" id="KW-0479">Metal-binding</keyword>
<dbReference type="InterPro" id="IPR024601">
    <property type="entry name" value="Peptidase_M1_pepN_C"/>
</dbReference>
<dbReference type="SUPFAM" id="SSF63737">
    <property type="entry name" value="Leukotriene A4 hydrolase N-terminal domain"/>
    <property type="match status" value="1"/>
</dbReference>
<comment type="catalytic activity">
    <reaction evidence="1">
        <text>Release of an N-terminal amino acid, Xaa-|-Yaa- from a peptide, amide or arylamide. Xaa is preferably Ala, but may be most amino acids including Pro (slow action). When a terminal hydrophobic residue is followed by a prolyl residue, the two may be released as an intact Xaa-Pro dipeptide.</text>
        <dbReference type="EC" id="3.4.11.2"/>
    </reaction>
</comment>
<evidence type="ECO:0000256" key="12">
    <source>
        <dbReference type="NCBIfam" id="TIGR02414"/>
    </source>
</evidence>
<evidence type="ECO:0000259" key="15">
    <source>
        <dbReference type="Pfam" id="PF17432"/>
    </source>
</evidence>
<dbReference type="Pfam" id="PF01433">
    <property type="entry name" value="Peptidase_M1"/>
    <property type="match status" value="1"/>
</dbReference>
<dbReference type="Proteomes" id="UP001500827">
    <property type="component" value="Unassembled WGS sequence"/>
</dbReference>
<proteinExistence type="inferred from homology"/>
<evidence type="ECO:0000259" key="16">
    <source>
        <dbReference type="Pfam" id="PF17900"/>
    </source>
</evidence>
<dbReference type="Gene3D" id="1.10.390.10">
    <property type="entry name" value="Neutral Protease Domain 2"/>
    <property type="match status" value="1"/>
</dbReference>
<sequence length="870" mass="95949">MADVRNTDLAEAPLAPAHLTIRREDYRPPDWLVPEIALDFDLGAERTRVRATLTVKKNGEHDRPLRLDGDEVKLVSVKVDGADAAYRIDGEQLVVEIAGDRATVETEVEIAPKANTKLMGLYASGGMLCTQCEAEGFRRITFFPDRPDVLSKYRVRMEGDARAFPILLSNGNRVAQGNGAEGRHWAEWEDPFPKPCYLFALVAGDLKANKDSFTTMSGRKVDLFIWVREADLPKTAHAMESLKLSMAWDEKVYGREYDLDLFNIVAVSDFNMGAMENKSLNIFNSAYVLADQETATDADFDNIARVVAHEYFHNWSGDRVTCRDWFQLSLKEGFTVFRDQSFGADIGSPAVKRIEDVRVLRAAQFPEDAGPLAHPVRPDSFIEISNFYTATVYNKGAELIRMMATVLGPEKFRAGTDIYFERHDGEAATCDDFVKALEDGSGGDLTPFKIWYSQAGTPRVKARLDHDAASRTATLHLEQSVPPTPGQPVKQPMPIPLKTALIGEQSGSEIAAERLLILDQPQQSFTFEGVDETPLLSINRNFSAPITVSADRGDDELERLAQADTDPFARYEAMQELMMLALVAGSRGEAMDPESVIRAIGATLKSNSLDPAFKGEAILMPSEAMIADRMDMVDPDAIHAAREGLRKSVGSALSDVLLFAHRSDSVSGADLSPQAKGIRRLRTVALGLLSAGDPQGAARLAKTQFDRADNMTDRQGALGVLVSLDAPERQEALDAFYQRSHDDALVLDKWFGLQAAAQRPDTVDQVIKLAAHRDFVITNPNRLRSLVGSFGANQWAFHSADGRGYTFLADMIIAADKLNPQIAARMVPPLGRWKRFEPKRAAMMREALEQIVAVPGLSKDVFEQVSKSLA</sequence>
<dbReference type="Gene3D" id="1.25.50.10">
    <property type="entry name" value="Peptidase M1, alanyl aminopeptidase, C-terminal domain"/>
    <property type="match status" value="1"/>
</dbReference>
<comment type="cofactor">
    <cofactor evidence="2">
        <name>Zn(2+)</name>
        <dbReference type="ChEBI" id="CHEBI:29105"/>
    </cofactor>
</comment>
<dbReference type="GO" id="GO:0004177">
    <property type="term" value="F:aminopeptidase activity"/>
    <property type="evidence" value="ECO:0007669"/>
    <property type="project" value="UniProtKB-KW"/>
</dbReference>
<dbReference type="Pfam" id="PF17900">
    <property type="entry name" value="Peptidase_M1_N"/>
    <property type="match status" value="1"/>
</dbReference>
<keyword evidence="11" id="KW-0482">Metalloprotease</keyword>
<dbReference type="PANTHER" id="PTHR46322:SF1">
    <property type="entry name" value="PUROMYCIN-SENSITIVE AMINOPEPTIDASE"/>
    <property type="match status" value="1"/>
</dbReference>
<dbReference type="PRINTS" id="PR00756">
    <property type="entry name" value="ALADIPTASE"/>
</dbReference>
<keyword evidence="7" id="KW-0645">Protease</keyword>
<comment type="caution">
    <text evidence="17">The sequence shown here is derived from an EMBL/GenBank/DDBJ whole genome shotgun (WGS) entry which is preliminary data.</text>
</comment>
<keyword evidence="10" id="KW-0862">Zinc</keyword>
<dbReference type="RefSeq" id="WP_344699885.1">
    <property type="nucleotide sequence ID" value="NZ_BAABBM010000001.1"/>
</dbReference>
<evidence type="ECO:0000256" key="6">
    <source>
        <dbReference type="ARBA" id="ARBA00022438"/>
    </source>
</evidence>
<dbReference type="InterPro" id="IPR001930">
    <property type="entry name" value="Peptidase_M1"/>
</dbReference>
<dbReference type="PANTHER" id="PTHR46322">
    <property type="entry name" value="PUROMYCIN-SENSITIVE AMINOPEPTIDASE"/>
    <property type="match status" value="1"/>
</dbReference>
<dbReference type="Pfam" id="PF17432">
    <property type="entry name" value="DUF3458_C"/>
    <property type="match status" value="1"/>
</dbReference>
<feature type="domain" description="Peptidase M1 membrane alanine aminopeptidase" evidence="13">
    <location>
        <begin position="238"/>
        <end position="447"/>
    </location>
</feature>
<evidence type="ECO:0000256" key="10">
    <source>
        <dbReference type="ARBA" id="ARBA00022833"/>
    </source>
</evidence>
<reference evidence="18" key="1">
    <citation type="journal article" date="2019" name="Int. J. Syst. Evol. Microbiol.">
        <title>The Global Catalogue of Microorganisms (GCM) 10K type strain sequencing project: providing services to taxonomists for standard genome sequencing and annotation.</title>
        <authorList>
            <consortium name="The Broad Institute Genomics Platform"/>
            <consortium name="The Broad Institute Genome Sequencing Center for Infectious Disease"/>
            <person name="Wu L."/>
            <person name="Ma J."/>
        </authorList>
    </citation>
    <scope>NUCLEOTIDE SEQUENCE [LARGE SCALE GENOMIC DNA]</scope>
    <source>
        <strain evidence="18">JCM 17543</strain>
    </source>
</reference>
<keyword evidence="6 17" id="KW-0031">Aminopeptidase</keyword>
<name>A0ABP7LRW3_9SPHN</name>
<evidence type="ECO:0000256" key="7">
    <source>
        <dbReference type="ARBA" id="ARBA00022670"/>
    </source>
</evidence>
<dbReference type="InterPro" id="IPR014782">
    <property type="entry name" value="Peptidase_M1_dom"/>
</dbReference>
<evidence type="ECO:0000256" key="3">
    <source>
        <dbReference type="ARBA" id="ARBA00010136"/>
    </source>
</evidence>
<dbReference type="SUPFAM" id="SSF55486">
    <property type="entry name" value="Metalloproteases ('zincins'), catalytic domain"/>
    <property type="match status" value="1"/>
</dbReference>
<accession>A0ABP7LRW3</accession>
<evidence type="ECO:0000259" key="14">
    <source>
        <dbReference type="Pfam" id="PF11940"/>
    </source>
</evidence>
<evidence type="ECO:0000256" key="11">
    <source>
        <dbReference type="ARBA" id="ARBA00023049"/>
    </source>
</evidence>
<gene>
    <name evidence="17" type="primary">pepN</name>
    <name evidence="17" type="ORF">GCM10022276_23500</name>
</gene>
<evidence type="ECO:0000313" key="18">
    <source>
        <dbReference type="Proteomes" id="UP001500827"/>
    </source>
</evidence>
<keyword evidence="18" id="KW-1185">Reference proteome</keyword>
<evidence type="ECO:0000256" key="8">
    <source>
        <dbReference type="ARBA" id="ARBA00022723"/>
    </source>
</evidence>
<dbReference type="CDD" id="cd09600">
    <property type="entry name" value="M1_APN"/>
    <property type="match status" value="1"/>
</dbReference>
<evidence type="ECO:0000256" key="5">
    <source>
        <dbReference type="ARBA" id="ARBA00015611"/>
    </source>
</evidence>
<dbReference type="Pfam" id="PF11940">
    <property type="entry name" value="DUF3458"/>
    <property type="match status" value="1"/>
</dbReference>
<dbReference type="InterPro" id="IPR038438">
    <property type="entry name" value="PepN_Ig-like_sf"/>
</dbReference>
<feature type="domain" description="Peptidase M1 alanyl aminopeptidase C-terminal" evidence="15">
    <location>
        <begin position="554"/>
        <end position="870"/>
    </location>
</feature>
<evidence type="ECO:0000259" key="13">
    <source>
        <dbReference type="Pfam" id="PF01433"/>
    </source>
</evidence>
<dbReference type="InterPro" id="IPR035414">
    <property type="entry name" value="Peptidase_M1_pepN_Ig-like"/>
</dbReference>
<dbReference type="InterPro" id="IPR037144">
    <property type="entry name" value="Peptidase_M1_pepN_C_sf"/>
</dbReference>
<feature type="domain" description="Aminopeptidase N-like N-terminal" evidence="16">
    <location>
        <begin position="48"/>
        <end position="198"/>
    </location>
</feature>
<evidence type="ECO:0000256" key="1">
    <source>
        <dbReference type="ARBA" id="ARBA00000098"/>
    </source>
</evidence>
<evidence type="ECO:0000256" key="4">
    <source>
        <dbReference type="ARBA" id="ARBA00012564"/>
    </source>
</evidence>
<dbReference type="Gene3D" id="2.60.40.1840">
    <property type="match status" value="1"/>
</dbReference>
<dbReference type="EMBL" id="BAABBM010000001">
    <property type="protein sequence ID" value="GAA3904174.1"/>
    <property type="molecule type" value="Genomic_DNA"/>
</dbReference>
<feature type="domain" description="Peptidase M1 alanyl aminopeptidase Ig-like fold" evidence="14">
    <location>
        <begin position="456"/>
        <end position="550"/>
    </location>
</feature>
<evidence type="ECO:0000256" key="2">
    <source>
        <dbReference type="ARBA" id="ARBA00001947"/>
    </source>
</evidence>
<evidence type="ECO:0000256" key="9">
    <source>
        <dbReference type="ARBA" id="ARBA00022801"/>
    </source>
</evidence>
<dbReference type="InterPro" id="IPR012779">
    <property type="entry name" value="Peptidase_M1_pepN"/>
</dbReference>
<dbReference type="Gene3D" id="2.60.40.1730">
    <property type="entry name" value="tricorn interacting facor f3 domain"/>
    <property type="match status" value="1"/>
</dbReference>
<dbReference type="InterPro" id="IPR045357">
    <property type="entry name" value="Aminopeptidase_N-like_N"/>
</dbReference>
<dbReference type="Gene3D" id="3.30.2010.30">
    <property type="match status" value="1"/>
</dbReference>
<keyword evidence="9" id="KW-0378">Hydrolase</keyword>
<dbReference type="NCBIfam" id="TIGR02414">
    <property type="entry name" value="pepN_proteo"/>
    <property type="match status" value="1"/>
</dbReference>
<dbReference type="InterPro" id="IPR027268">
    <property type="entry name" value="Peptidase_M4/M1_CTD_sf"/>
</dbReference>
<evidence type="ECO:0000313" key="17">
    <source>
        <dbReference type="EMBL" id="GAA3904174.1"/>
    </source>
</evidence>
<protein>
    <recommendedName>
        <fullName evidence="5 12">Aminopeptidase N</fullName>
        <ecNumber evidence="4 12">3.4.11.2</ecNumber>
    </recommendedName>
</protein>
<dbReference type="InterPro" id="IPR042097">
    <property type="entry name" value="Aminopeptidase_N-like_N_sf"/>
</dbReference>